<dbReference type="InterPro" id="IPR011576">
    <property type="entry name" value="Pyridox_Oxase_N"/>
</dbReference>
<proteinExistence type="predicted"/>
<protein>
    <submittedName>
        <fullName evidence="2">Translation initiation factor IF-2</fullName>
    </submittedName>
</protein>
<sequence>MSVDLVQIVKDIIKSNKYLTLGTADDKPWVAPLYYAVDNDNNFYFISQLDSLHTKHVLKNPTVAFAIFDSHQPEGTGIGVQGSGSVVMLKDNEIKEAFTWYKTTFIEMKPEFFTGDAPYRFFRLVPDHFWVVDPEVKTDKRVEVQF</sequence>
<dbReference type="Pfam" id="PF01243">
    <property type="entry name" value="PNPOx_N"/>
    <property type="match status" value="1"/>
</dbReference>
<reference evidence="2 3" key="1">
    <citation type="journal article" date="2015" name="Nature">
        <title>rRNA introns, odd ribosomes, and small enigmatic genomes across a large radiation of phyla.</title>
        <authorList>
            <person name="Brown C.T."/>
            <person name="Hug L.A."/>
            <person name="Thomas B.C."/>
            <person name="Sharon I."/>
            <person name="Castelle C.J."/>
            <person name="Singh A."/>
            <person name="Wilkins M.J."/>
            <person name="Williams K.H."/>
            <person name="Banfield J.F."/>
        </authorList>
    </citation>
    <scope>NUCLEOTIDE SEQUENCE [LARGE SCALE GENOMIC DNA]</scope>
</reference>
<evidence type="ECO:0000313" key="2">
    <source>
        <dbReference type="EMBL" id="KKU86567.1"/>
    </source>
</evidence>
<feature type="domain" description="Pyridoxamine 5'-phosphate oxidase N-terminal" evidence="1">
    <location>
        <begin position="9"/>
        <end position="131"/>
    </location>
</feature>
<gene>
    <name evidence="2" type="ORF">UY16_C0053G0010</name>
</gene>
<comment type="caution">
    <text evidence="2">The sequence shown here is derived from an EMBL/GenBank/DDBJ whole genome shotgun (WGS) entry which is preliminary data.</text>
</comment>
<dbReference type="Proteomes" id="UP000034739">
    <property type="component" value="Unassembled WGS sequence"/>
</dbReference>
<evidence type="ECO:0000259" key="1">
    <source>
        <dbReference type="Pfam" id="PF01243"/>
    </source>
</evidence>
<dbReference type="EMBL" id="LCOY01000053">
    <property type="protein sequence ID" value="KKU86567.1"/>
    <property type="molecule type" value="Genomic_DNA"/>
</dbReference>
<organism evidence="2 3">
    <name type="scientific">Candidatus Gottesmanbacteria bacterium GW2011_GWA2_47_9</name>
    <dbReference type="NCBI Taxonomy" id="1618445"/>
    <lineage>
        <taxon>Bacteria</taxon>
        <taxon>Candidatus Gottesmaniibacteriota</taxon>
    </lineage>
</organism>
<evidence type="ECO:0000313" key="3">
    <source>
        <dbReference type="Proteomes" id="UP000034739"/>
    </source>
</evidence>
<dbReference type="GO" id="GO:0003743">
    <property type="term" value="F:translation initiation factor activity"/>
    <property type="evidence" value="ECO:0007669"/>
    <property type="project" value="UniProtKB-KW"/>
</dbReference>
<dbReference type="InterPro" id="IPR012349">
    <property type="entry name" value="Split_barrel_FMN-bd"/>
</dbReference>
<dbReference type="AlphaFoldDB" id="A0A0G1TXI6"/>
<dbReference type="Gene3D" id="2.30.110.10">
    <property type="entry name" value="Electron Transport, Fmn-binding Protein, Chain A"/>
    <property type="match status" value="1"/>
</dbReference>
<keyword evidence="2" id="KW-0648">Protein biosynthesis</keyword>
<keyword evidence="2" id="KW-0396">Initiation factor</keyword>
<dbReference type="SUPFAM" id="SSF50475">
    <property type="entry name" value="FMN-binding split barrel"/>
    <property type="match status" value="1"/>
</dbReference>
<accession>A0A0G1TXI6</accession>
<name>A0A0G1TXI6_9BACT</name>